<dbReference type="SUPFAM" id="SSF51735">
    <property type="entry name" value="NAD(P)-binding Rossmann-fold domains"/>
    <property type="match status" value="1"/>
</dbReference>
<protein>
    <submittedName>
        <fullName evidence="4">Glucose 1-dehydrogenase</fullName>
        <ecNumber evidence="4">1.1.1.47</ecNumber>
    </submittedName>
</protein>
<accession>A0A4R9G6T3</accession>
<comment type="caution">
    <text evidence="4">The sequence shown here is derived from an EMBL/GenBank/DDBJ whole genome shotgun (WGS) entry which is preliminary data.</text>
</comment>
<dbReference type="NCBIfam" id="NF005559">
    <property type="entry name" value="PRK07231.1"/>
    <property type="match status" value="1"/>
</dbReference>
<name>A0A4R9G6T3_9LEPT</name>
<organism evidence="4 5">
    <name type="scientific">Leptospira semungkisensis</name>
    <dbReference type="NCBI Taxonomy" id="2484985"/>
    <lineage>
        <taxon>Bacteria</taxon>
        <taxon>Pseudomonadati</taxon>
        <taxon>Spirochaetota</taxon>
        <taxon>Spirochaetia</taxon>
        <taxon>Leptospirales</taxon>
        <taxon>Leptospiraceae</taxon>
        <taxon>Leptospira</taxon>
    </lineage>
</organism>
<evidence type="ECO:0000313" key="4">
    <source>
        <dbReference type="EMBL" id="TGK07234.1"/>
    </source>
</evidence>
<evidence type="ECO:0000256" key="1">
    <source>
        <dbReference type="ARBA" id="ARBA00006484"/>
    </source>
</evidence>
<dbReference type="GO" id="GO:0006633">
    <property type="term" value="P:fatty acid biosynthetic process"/>
    <property type="evidence" value="ECO:0007669"/>
    <property type="project" value="TreeGrafter"/>
</dbReference>
<dbReference type="Pfam" id="PF13561">
    <property type="entry name" value="adh_short_C2"/>
    <property type="match status" value="1"/>
</dbReference>
<dbReference type="PANTHER" id="PTHR42760">
    <property type="entry name" value="SHORT-CHAIN DEHYDROGENASES/REDUCTASES FAMILY MEMBER"/>
    <property type="match status" value="1"/>
</dbReference>
<reference evidence="4" key="1">
    <citation type="journal article" date="2019" name="PLoS Negl. Trop. Dis.">
        <title>Revisiting the worldwide diversity of Leptospira species in the environment.</title>
        <authorList>
            <person name="Vincent A.T."/>
            <person name="Schiettekatte O."/>
            <person name="Bourhy P."/>
            <person name="Veyrier F.J."/>
            <person name="Picardeau M."/>
        </authorList>
    </citation>
    <scope>NUCLEOTIDE SEQUENCE [LARGE SCALE GENOMIC DNA]</scope>
    <source>
        <strain evidence="4">SSS9</strain>
    </source>
</reference>
<dbReference type="InterPro" id="IPR057326">
    <property type="entry name" value="KR_dom"/>
</dbReference>
<dbReference type="SMART" id="SM00822">
    <property type="entry name" value="PKS_KR"/>
    <property type="match status" value="1"/>
</dbReference>
<keyword evidence="5" id="KW-1185">Reference proteome</keyword>
<dbReference type="AlphaFoldDB" id="A0A4R9G6T3"/>
<dbReference type="PRINTS" id="PR00081">
    <property type="entry name" value="GDHRDH"/>
</dbReference>
<dbReference type="GO" id="GO:0048038">
    <property type="term" value="F:quinone binding"/>
    <property type="evidence" value="ECO:0007669"/>
    <property type="project" value="TreeGrafter"/>
</dbReference>
<sequence>MFQGKTAVITGSARGIGKAIARSLSKRGCKVVLSDLNEANCEATAKELAQDGGANLLWKVCDVTSKAQNKELADFALEKTGSLDIWINNAGVVEDDLFLRMSEEKWDKVHSVNLKAAFFGTQAAAKLMLKNRKGRIINIGSVSGFYGNGGQANYSSAKAGLMALTKSAAREFASRNITVNCVASGFIANDFVTNVPEEIVKSILESIPLKIDRNPEDSVASAVAFLASDEADWITGATLRVDGGMMIGF</sequence>
<dbReference type="OrthoDB" id="9803333at2"/>
<dbReference type="GO" id="GO:0047936">
    <property type="term" value="F:glucose 1-dehydrogenase [NAD(P)+] activity"/>
    <property type="evidence" value="ECO:0007669"/>
    <property type="project" value="UniProtKB-EC"/>
</dbReference>
<dbReference type="Gene3D" id="3.40.50.720">
    <property type="entry name" value="NAD(P)-binding Rossmann-like Domain"/>
    <property type="match status" value="1"/>
</dbReference>
<keyword evidence="2 4" id="KW-0560">Oxidoreductase</keyword>
<dbReference type="PANTHER" id="PTHR42760:SF133">
    <property type="entry name" value="3-OXOACYL-[ACYL-CARRIER-PROTEIN] REDUCTASE"/>
    <property type="match status" value="1"/>
</dbReference>
<feature type="domain" description="Ketoreductase" evidence="3">
    <location>
        <begin position="5"/>
        <end position="180"/>
    </location>
</feature>
<dbReference type="InterPro" id="IPR036291">
    <property type="entry name" value="NAD(P)-bd_dom_sf"/>
</dbReference>
<dbReference type="InterPro" id="IPR002347">
    <property type="entry name" value="SDR_fam"/>
</dbReference>
<evidence type="ECO:0000259" key="3">
    <source>
        <dbReference type="SMART" id="SM00822"/>
    </source>
</evidence>
<dbReference type="NCBIfam" id="NF009466">
    <property type="entry name" value="PRK12826.1-2"/>
    <property type="match status" value="1"/>
</dbReference>
<evidence type="ECO:0000256" key="2">
    <source>
        <dbReference type="ARBA" id="ARBA00023002"/>
    </source>
</evidence>
<dbReference type="FunFam" id="3.40.50.720:FF:000173">
    <property type="entry name" value="3-oxoacyl-[acyl-carrier protein] reductase"/>
    <property type="match status" value="1"/>
</dbReference>
<proteinExistence type="inferred from homology"/>
<dbReference type="PRINTS" id="PR00080">
    <property type="entry name" value="SDRFAMILY"/>
</dbReference>
<evidence type="ECO:0000313" key="5">
    <source>
        <dbReference type="Proteomes" id="UP000297453"/>
    </source>
</evidence>
<dbReference type="EMBL" id="RQEP01000005">
    <property type="protein sequence ID" value="TGK07234.1"/>
    <property type="molecule type" value="Genomic_DNA"/>
</dbReference>
<dbReference type="PROSITE" id="PS00061">
    <property type="entry name" value="ADH_SHORT"/>
    <property type="match status" value="1"/>
</dbReference>
<dbReference type="InterPro" id="IPR020904">
    <property type="entry name" value="Sc_DH/Rdtase_CS"/>
</dbReference>
<dbReference type="RefSeq" id="WP_135584878.1">
    <property type="nucleotide sequence ID" value="NZ_RQEP01000005.1"/>
</dbReference>
<dbReference type="EC" id="1.1.1.47" evidence="4"/>
<dbReference type="Proteomes" id="UP000297453">
    <property type="component" value="Unassembled WGS sequence"/>
</dbReference>
<comment type="similarity">
    <text evidence="1">Belongs to the short-chain dehydrogenases/reductases (SDR) family.</text>
</comment>
<gene>
    <name evidence="4" type="ORF">EHO59_03765</name>
</gene>